<proteinExistence type="predicted"/>
<dbReference type="AlphaFoldDB" id="A0A5J4WJ37"/>
<evidence type="ECO:0000313" key="2">
    <source>
        <dbReference type="Proteomes" id="UP000324800"/>
    </source>
</evidence>
<gene>
    <name evidence="1" type="ORF">EZS28_009940</name>
</gene>
<feature type="non-terminal residue" evidence="1">
    <location>
        <position position="55"/>
    </location>
</feature>
<accession>A0A5J4WJ37</accession>
<name>A0A5J4WJ37_9EUKA</name>
<comment type="caution">
    <text evidence="1">The sequence shown here is derived from an EMBL/GenBank/DDBJ whole genome shotgun (WGS) entry which is preliminary data.</text>
</comment>
<protein>
    <submittedName>
        <fullName evidence="1">Uncharacterized protein</fullName>
    </submittedName>
</protein>
<reference evidence="1 2" key="1">
    <citation type="submission" date="2019-03" db="EMBL/GenBank/DDBJ databases">
        <title>Single cell metagenomics reveals metabolic interactions within the superorganism composed of flagellate Streblomastix strix and complex community of Bacteroidetes bacteria on its surface.</title>
        <authorList>
            <person name="Treitli S.C."/>
            <person name="Kolisko M."/>
            <person name="Husnik F."/>
            <person name="Keeling P."/>
            <person name="Hampl V."/>
        </authorList>
    </citation>
    <scope>NUCLEOTIDE SEQUENCE [LARGE SCALE GENOMIC DNA]</scope>
    <source>
        <strain evidence="1">ST1C</strain>
    </source>
</reference>
<sequence length="55" mass="6514">MKIFADNASKLQSLENEVPKKARKRNYANDDDARFAIVYKKKIAHAMERQRLLDY</sequence>
<evidence type="ECO:0000313" key="1">
    <source>
        <dbReference type="EMBL" id="KAA6394532.1"/>
    </source>
</evidence>
<organism evidence="1 2">
    <name type="scientific">Streblomastix strix</name>
    <dbReference type="NCBI Taxonomy" id="222440"/>
    <lineage>
        <taxon>Eukaryota</taxon>
        <taxon>Metamonada</taxon>
        <taxon>Preaxostyla</taxon>
        <taxon>Oxymonadida</taxon>
        <taxon>Streblomastigidae</taxon>
        <taxon>Streblomastix</taxon>
    </lineage>
</organism>
<dbReference type="Proteomes" id="UP000324800">
    <property type="component" value="Unassembled WGS sequence"/>
</dbReference>
<dbReference type="EMBL" id="SNRW01001918">
    <property type="protein sequence ID" value="KAA6394532.1"/>
    <property type="molecule type" value="Genomic_DNA"/>
</dbReference>